<protein>
    <submittedName>
        <fullName evidence="1">Uncharacterized protein</fullName>
    </submittedName>
</protein>
<dbReference type="KEGG" id="pacr:FXN63_17030"/>
<dbReference type="AlphaFoldDB" id="A0A5C0B073"/>
<gene>
    <name evidence="1" type="ORF">FXN63_17030</name>
</gene>
<dbReference type="Proteomes" id="UP000325161">
    <property type="component" value="Chromosome"/>
</dbReference>
<dbReference type="EMBL" id="CP043046">
    <property type="protein sequence ID" value="QEI07356.1"/>
    <property type="molecule type" value="Genomic_DNA"/>
</dbReference>
<organism evidence="1 2">
    <name type="scientific">Pigmentiphaga aceris</name>
    <dbReference type="NCBI Taxonomy" id="1940612"/>
    <lineage>
        <taxon>Bacteria</taxon>
        <taxon>Pseudomonadati</taxon>
        <taxon>Pseudomonadota</taxon>
        <taxon>Betaproteobacteria</taxon>
        <taxon>Burkholderiales</taxon>
        <taxon>Alcaligenaceae</taxon>
        <taxon>Pigmentiphaga</taxon>
    </lineage>
</organism>
<evidence type="ECO:0000313" key="1">
    <source>
        <dbReference type="EMBL" id="QEI07356.1"/>
    </source>
</evidence>
<keyword evidence="2" id="KW-1185">Reference proteome</keyword>
<sequence>MARFQMPASSANYPFAAGYLPQSFIQESRLTDDMERSLAHAEVRSQIYADALPFQGIARAFKAWIARGTARRTANA</sequence>
<reference evidence="1 2" key="1">
    <citation type="submission" date="2019-08" db="EMBL/GenBank/DDBJ databases">
        <title>Amphibian skin-associated Pigmentiphaga: genome sequence and occurrence across geography and hosts.</title>
        <authorList>
            <person name="Bletz M.C."/>
            <person name="Bunk B."/>
            <person name="Sproeer C."/>
            <person name="Biwer P."/>
            <person name="Reiter S."/>
            <person name="Rabemananjara F.C.E."/>
            <person name="Schulz S."/>
            <person name="Overmann J."/>
            <person name="Vences M."/>
        </authorList>
    </citation>
    <scope>NUCLEOTIDE SEQUENCE [LARGE SCALE GENOMIC DNA]</scope>
    <source>
        <strain evidence="1 2">Mada1488</strain>
    </source>
</reference>
<evidence type="ECO:0000313" key="2">
    <source>
        <dbReference type="Proteomes" id="UP000325161"/>
    </source>
</evidence>
<accession>A0A5C0B073</accession>
<dbReference type="RefSeq" id="WP_148816403.1">
    <property type="nucleotide sequence ID" value="NZ_CP043046.1"/>
</dbReference>
<name>A0A5C0B073_9BURK</name>
<proteinExistence type="predicted"/>